<reference evidence="3" key="1">
    <citation type="submission" date="2017-09" db="EMBL/GenBank/DDBJ databases">
        <title>Depth-based differentiation of microbial function through sediment-hosted aquifers and enrichment of novel symbionts in the deep terrestrial subsurface.</title>
        <authorList>
            <person name="Probst A.J."/>
            <person name="Ladd B."/>
            <person name="Jarett J.K."/>
            <person name="Geller-Mcgrath D.E."/>
            <person name="Sieber C.M.K."/>
            <person name="Emerson J.B."/>
            <person name="Anantharaman K."/>
            <person name="Thomas B.C."/>
            <person name="Malmstrom R."/>
            <person name="Stieglmeier M."/>
            <person name="Klingl A."/>
            <person name="Woyke T."/>
            <person name="Ryan C.M."/>
            <person name="Banfield J.F."/>
        </authorList>
    </citation>
    <scope>NUCLEOTIDE SEQUENCE [LARGE SCALE GENOMIC DNA]</scope>
</reference>
<evidence type="ECO:0000313" key="2">
    <source>
        <dbReference type="EMBL" id="PIX02940.1"/>
    </source>
</evidence>
<proteinExistence type="predicted"/>
<feature type="non-terminal residue" evidence="2">
    <location>
        <position position="80"/>
    </location>
</feature>
<protein>
    <submittedName>
        <fullName evidence="2">Uncharacterized protein</fullName>
    </submittedName>
</protein>
<organism evidence="2 3">
    <name type="scientific">bacterium (Candidatus Gribaldobacteria) CG_4_8_14_3_um_filter_42_11</name>
    <dbReference type="NCBI Taxonomy" id="2014267"/>
    <lineage>
        <taxon>Bacteria</taxon>
        <taxon>Candidatus Gribaldobacteria</taxon>
    </lineage>
</organism>
<evidence type="ECO:0000256" key="1">
    <source>
        <dbReference type="SAM" id="MobiDB-lite"/>
    </source>
</evidence>
<name>A0A2M7IXP6_9BACT</name>
<dbReference type="Proteomes" id="UP000230505">
    <property type="component" value="Unassembled WGS sequence"/>
</dbReference>
<evidence type="ECO:0000313" key="3">
    <source>
        <dbReference type="Proteomes" id="UP000230505"/>
    </source>
</evidence>
<gene>
    <name evidence="2" type="ORF">COZ78_03155</name>
</gene>
<comment type="caution">
    <text evidence="2">The sequence shown here is derived from an EMBL/GenBank/DDBJ whole genome shotgun (WGS) entry which is preliminary data.</text>
</comment>
<feature type="region of interest" description="Disordered" evidence="1">
    <location>
        <begin position="1"/>
        <end position="23"/>
    </location>
</feature>
<accession>A0A2M7IXP6</accession>
<dbReference type="AlphaFoldDB" id="A0A2M7IXP6"/>
<dbReference type="EMBL" id="PFHV01000081">
    <property type="protein sequence ID" value="PIX02940.1"/>
    <property type="molecule type" value="Genomic_DNA"/>
</dbReference>
<sequence length="80" mass="9521">MPNPEKIKQSIENIPTNEKTEKWQPLETKDWPQDIKDKIDKLNIIDYSHNIFQIGQVLREEKDEILKKILMKCAFEALAR</sequence>